<evidence type="ECO:0000259" key="2">
    <source>
        <dbReference type="Pfam" id="PF13456"/>
    </source>
</evidence>
<evidence type="ECO:0000313" key="4">
    <source>
        <dbReference type="Proteomes" id="UP001168877"/>
    </source>
</evidence>
<reference evidence="3" key="2">
    <citation type="submission" date="2023-06" db="EMBL/GenBank/DDBJ databases">
        <authorList>
            <person name="Swenson N.G."/>
            <person name="Wegrzyn J.L."/>
            <person name="Mcevoy S.L."/>
        </authorList>
    </citation>
    <scope>NUCLEOTIDE SEQUENCE</scope>
    <source>
        <strain evidence="3">NS2018</strain>
        <tissue evidence="3">Leaf</tissue>
    </source>
</reference>
<dbReference type="EMBL" id="JAUESC010000001">
    <property type="protein sequence ID" value="KAK0607373.1"/>
    <property type="molecule type" value="Genomic_DNA"/>
</dbReference>
<dbReference type="Pfam" id="PF13456">
    <property type="entry name" value="RVT_3"/>
    <property type="match status" value="1"/>
</dbReference>
<evidence type="ECO:0000313" key="3">
    <source>
        <dbReference type="EMBL" id="KAK0607373.1"/>
    </source>
</evidence>
<gene>
    <name evidence="3" type="ORF">LWI29_014023</name>
</gene>
<keyword evidence="1" id="KW-1133">Transmembrane helix</keyword>
<feature type="domain" description="RNase H type-1" evidence="2">
    <location>
        <begin position="45"/>
        <end position="118"/>
    </location>
</feature>
<keyword evidence="1" id="KW-0812">Transmembrane</keyword>
<dbReference type="AlphaFoldDB" id="A0AA39TM21"/>
<dbReference type="GO" id="GO:0004523">
    <property type="term" value="F:RNA-DNA hybrid ribonuclease activity"/>
    <property type="evidence" value="ECO:0007669"/>
    <property type="project" value="InterPro"/>
</dbReference>
<keyword evidence="4" id="KW-1185">Reference proteome</keyword>
<dbReference type="Proteomes" id="UP001168877">
    <property type="component" value="Unassembled WGS sequence"/>
</dbReference>
<organism evidence="3 4">
    <name type="scientific">Acer saccharum</name>
    <name type="common">Sugar maple</name>
    <dbReference type="NCBI Taxonomy" id="4024"/>
    <lineage>
        <taxon>Eukaryota</taxon>
        <taxon>Viridiplantae</taxon>
        <taxon>Streptophyta</taxon>
        <taxon>Embryophyta</taxon>
        <taxon>Tracheophyta</taxon>
        <taxon>Spermatophyta</taxon>
        <taxon>Magnoliopsida</taxon>
        <taxon>eudicotyledons</taxon>
        <taxon>Gunneridae</taxon>
        <taxon>Pentapetalae</taxon>
        <taxon>rosids</taxon>
        <taxon>malvids</taxon>
        <taxon>Sapindales</taxon>
        <taxon>Sapindaceae</taxon>
        <taxon>Hippocastanoideae</taxon>
        <taxon>Acereae</taxon>
        <taxon>Acer</taxon>
    </lineage>
</organism>
<keyword evidence="1" id="KW-0472">Membrane</keyword>
<evidence type="ECO:0000256" key="1">
    <source>
        <dbReference type="SAM" id="Phobius"/>
    </source>
</evidence>
<dbReference type="GO" id="GO:0003676">
    <property type="term" value="F:nucleic acid binding"/>
    <property type="evidence" value="ECO:0007669"/>
    <property type="project" value="InterPro"/>
</dbReference>
<accession>A0AA39TM21</accession>
<feature type="transmembrane region" description="Helical" evidence="1">
    <location>
        <begin position="6"/>
        <end position="28"/>
    </location>
</feature>
<name>A0AA39TM21_ACESA</name>
<protein>
    <recommendedName>
        <fullName evidence="2">RNase H type-1 domain-containing protein</fullName>
    </recommendedName>
</protein>
<proteinExistence type="predicted"/>
<dbReference type="InterPro" id="IPR002156">
    <property type="entry name" value="RNaseH_domain"/>
</dbReference>
<reference evidence="3" key="1">
    <citation type="journal article" date="2022" name="Plant J.">
        <title>Strategies of tolerance reflected in two North American maple genomes.</title>
        <authorList>
            <person name="McEvoy S.L."/>
            <person name="Sezen U.U."/>
            <person name="Trouern-Trend A."/>
            <person name="McMahon S.M."/>
            <person name="Schaberg P.G."/>
            <person name="Yang J."/>
            <person name="Wegrzyn J.L."/>
            <person name="Swenson N.G."/>
        </authorList>
    </citation>
    <scope>NUCLEOTIDE SEQUENCE</scope>
    <source>
        <strain evidence="3">NS2018</strain>
    </source>
</reference>
<sequence>MEKKRVGWLVGLVGEESWCAVGFVWMYVPVSAREGSLSADVGDFLALRLLLAKKVKYVKIVEVDAVNVAPSVNSSVIVNSDVIFIVNEIKALLKEVDDYKCHAISRLGNMLAHALASLAVSS</sequence>
<comment type="caution">
    <text evidence="3">The sequence shown here is derived from an EMBL/GenBank/DDBJ whole genome shotgun (WGS) entry which is preliminary data.</text>
</comment>